<dbReference type="EMBL" id="FNON01000005">
    <property type="protein sequence ID" value="SDY38023.1"/>
    <property type="molecule type" value="Genomic_DNA"/>
</dbReference>
<gene>
    <name evidence="1" type="ORF">SAMN05421504_105362</name>
</gene>
<accession>A0A1H3JDH7</accession>
<dbReference type="OrthoDB" id="3360700at2"/>
<organism evidence="1 2">
    <name type="scientific">Amycolatopsis xylanica</name>
    <dbReference type="NCBI Taxonomy" id="589385"/>
    <lineage>
        <taxon>Bacteria</taxon>
        <taxon>Bacillati</taxon>
        <taxon>Actinomycetota</taxon>
        <taxon>Actinomycetes</taxon>
        <taxon>Pseudonocardiales</taxon>
        <taxon>Pseudonocardiaceae</taxon>
        <taxon>Amycolatopsis</taxon>
    </lineage>
</organism>
<sequence length="149" mass="17020">MFGEGCVNEWRKTCFVDHGLVEFHWDRSASDRPWSGAHFSVQAHRLSLDDDYVNPVIQERYGRLGAPMSYVELAAELDKRGVVMEELPSSDSDMREFWQPDSYTVVYVTSGEYYCAGKLKVGDVYRVSSPYFASPESKQSAAYRHRSDA</sequence>
<proteinExistence type="predicted"/>
<dbReference type="Proteomes" id="UP000199515">
    <property type="component" value="Unassembled WGS sequence"/>
</dbReference>
<name>A0A1H3JDH7_9PSEU</name>
<protein>
    <submittedName>
        <fullName evidence="1">Uncharacterized protein</fullName>
    </submittedName>
</protein>
<dbReference type="RefSeq" id="WP_091292561.1">
    <property type="nucleotide sequence ID" value="NZ_FNON01000005.1"/>
</dbReference>
<dbReference type="AlphaFoldDB" id="A0A1H3JDH7"/>
<evidence type="ECO:0000313" key="1">
    <source>
        <dbReference type="EMBL" id="SDY38023.1"/>
    </source>
</evidence>
<evidence type="ECO:0000313" key="2">
    <source>
        <dbReference type="Proteomes" id="UP000199515"/>
    </source>
</evidence>
<reference evidence="1 2" key="1">
    <citation type="submission" date="2016-10" db="EMBL/GenBank/DDBJ databases">
        <authorList>
            <person name="de Groot N.N."/>
        </authorList>
    </citation>
    <scope>NUCLEOTIDE SEQUENCE [LARGE SCALE GENOMIC DNA]</scope>
    <source>
        <strain evidence="1 2">CPCC 202699</strain>
    </source>
</reference>
<keyword evidence="2" id="KW-1185">Reference proteome</keyword>